<comment type="subcellular location">
    <subcellularLocation>
        <location evidence="1">Membrane</location>
        <topology evidence="1">Multi-pass membrane protein</topology>
    </subcellularLocation>
</comment>
<dbReference type="PANTHER" id="PTHR22883:SF286">
    <property type="entry name" value="PROTEIN S-ACYLTRANSFERASE 17-RELATED"/>
    <property type="match status" value="1"/>
</dbReference>
<proteinExistence type="inferred from homology"/>
<name>A0ABP1FMF2_9CHLO</name>
<dbReference type="PROSITE" id="PS50216">
    <property type="entry name" value="DHHC"/>
    <property type="match status" value="1"/>
</dbReference>
<dbReference type="InterPro" id="IPR039859">
    <property type="entry name" value="PFA4/ZDH16/20/ERF2-like"/>
</dbReference>
<evidence type="ECO:0000259" key="9">
    <source>
        <dbReference type="Pfam" id="PF01529"/>
    </source>
</evidence>
<organism evidence="10 11">
    <name type="scientific">Coccomyxa viridis</name>
    <dbReference type="NCBI Taxonomy" id="1274662"/>
    <lineage>
        <taxon>Eukaryota</taxon>
        <taxon>Viridiplantae</taxon>
        <taxon>Chlorophyta</taxon>
        <taxon>core chlorophytes</taxon>
        <taxon>Trebouxiophyceae</taxon>
        <taxon>Trebouxiophyceae incertae sedis</taxon>
        <taxon>Coccomyxaceae</taxon>
        <taxon>Coccomyxa</taxon>
    </lineage>
</organism>
<comment type="similarity">
    <text evidence="2 8">Belongs to the DHHC palmitoyltransferase family.</text>
</comment>
<evidence type="ECO:0000256" key="2">
    <source>
        <dbReference type="ARBA" id="ARBA00008574"/>
    </source>
</evidence>
<keyword evidence="5 8" id="KW-1133">Transmembrane helix</keyword>
<evidence type="ECO:0000256" key="6">
    <source>
        <dbReference type="ARBA" id="ARBA00023136"/>
    </source>
</evidence>
<feature type="transmembrane region" description="Helical" evidence="8">
    <location>
        <begin position="271"/>
        <end position="296"/>
    </location>
</feature>
<keyword evidence="11" id="KW-1185">Reference proteome</keyword>
<comment type="catalytic activity">
    <reaction evidence="8">
        <text>L-cysteinyl-[protein] + hexadecanoyl-CoA = S-hexadecanoyl-L-cysteinyl-[protein] + CoA</text>
        <dbReference type="Rhea" id="RHEA:36683"/>
        <dbReference type="Rhea" id="RHEA-COMP:10131"/>
        <dbReference type="Rhea" id="RHEA-COMP:11032"/>
        <dbReference type="ChEBI" id="CHEBI:29950"/>
        <dbReference type="ChEBI" id="CHEBI:57287"/>
        <dbReference type="ChEBI" id="CHEBI:57379"/>
        <dbReference type="ChEBI" id="CHEBI:74151"/>
        <dbReference type="EC" id="2.3.1.225"/>
    </reaction>
</comment>
<accession>A0ABP1FMF2</accession>
<dbReference type="Proteomes" id="UP001497392">
    <property type="component" value="Unassembled WGS sequence"/>
</dbReference>
<evidence type="ECO:0000313" key="11">
    <source>
        <dbReference type="Proteomes" id="UP001497392"/>
    </source>
</evidence>
<comment type="caution">
    <text evidence="10">The sequence shown here is derived from an EMBL/GenBank/DDBJ whole genome shotgun (WGS) entry which is preliminary data.</text>
</comment>
<keyword evidence="3 8" id="KW-0808">Transferase</keyword>
<gene>
    <name evidence="10" type="primary">g1068</name>
    <name evidence="10" type="ORF">VP750_LOCUS927</name>
</gene>
<dbReference type="Pfam" id="PF01529">
    <property type="entry name" value="DHHC"/>
    <property type="match status" value="1"/>
</dbReference>
<evidence type="ECO:0000256" key="7">
    <source>
        <dbReference type="ARBA" id="ARBA00023315"/>
    </source>
</evidence>
<evidence type="ECO:0000256" key="1">
    <source>
        <dbReference type="ARBA" id="ARBA00004141"/>
    </source>
</evidence>
<sequence>MVTFELLGLYIAFGGSVIFVLLFGGLPAFHGTLLGTVHWHLTEGLSKASWTALRRTAGAQGTSCCEAFIARQCGGTSPVLQVLYTLLLAGGWFLYCRELFCFLPQPHAPIWHQYTGAAVLGACLAAFVKACLSDPGIITPENYAKHAALYAHDEVVGQENQQCLVCMWKRPARSKHCSITGRCVARYDHYCPWVGRTIGILNLRWFMLFLLLNILLCSYGAGLGVVLMRSVAGQRAQHVMFREQATGRLLPVSSQPWVLLQWTVQKYPVPVALVIFLTVALVLVSAFFMYHLVLILSGMTSYESYKWTMMYKMRAVEEEAEQIAKAAAALGTTDVPCEEPAWSATGVWRALRGSRKVQGMPANIYDRGPLRNLQDALAPPAWASQALMASGSEAKQSNTGSKKAI</sequence>
<keyword evidence="7 8" id="KW-0012">Acyltransferase</keyword>
<dbReference type="PANTHER" id="PTHR22883">
    <property type="entry name" value="ZINC FINGER DHHC DOMAIN CONTAINING PROTEIN"/>
    <property type="match status" value="1"/>
</dbReference>
<dbReference type="EC" id="2.3.1.225" evidence="8"/>
<keyword evidence="4 8" id="KW-0812">Transmembrane</keyword>
<evidence type="ECO:0000256" key="4">
    <source>
        <dbReference type="ARBA" id="ARBA00022692"/>
    </source>
</evidence>
<keyword evidence="6 8" id="KW-0472">Membrane</keyword>
<feature type="transmembrane region" description="Helical" evidence="8">
    <location>
        <begin position="205"/>
        <end position="228"/>
    </location>
</feature>
<evidence type="ECO:0000256" key="3">
    <source>
        <dbReference type="ARBA" id="ARBA00022679"/>
    </source>
</evidence>
<dbReference type="EMBL" id="CAXHTA020000002">
    <property type="protein sequence ID" value="CAL5219268.1"/>
    <property type="molecule type" value="Genomic_DNA"/>
</dbReference>
<evidence type="ECO:0000313" key="10">
    <source>
        <dbReference type="EMBL" id="CAL5219268.1"/>
    </source>
</evidence>
<protein>
    <recommendedName>
        <fullName evidence="8">S-acyltransferase</fullName>
        <ecNumber evidence="8">2.3.1.225</ecNumber>
    </recommendedName>
    <alternativeName>
        <fullName evidence="8">Palmitoyltransferase</fullName>
    </alternativeName>
</protein>
<feature type="transmembrane region" description="Helical" evidence="8">
    <location>
        <begin position="6"/>
        <end position="29"/>
    </location>
</feature>
<reference evidence="10 11" key="1">
    <citation type="submission" date="2024-06" db="EMBL/GenBank/DDBJ databases">
        <authorList>
            <person name="Kraege A."/>
            <person name="Thomma B."/>
        </authorList>
    </citation>
    <scope>NUCLEOTIDE SEQUENCE [LARGE SCALE GENOMIC DNA]</scope>
</reference>
<dbReference type="InterPro" id="IPR001594">
    <property type="entry name" value="Palmitoyltrfase_DHHC"/>
</dbReference>
<feature type="domain" description="Palmitoyltransferase DHHC" evidence="9">
    <location>
        <begin position="159"/>
        <end position="307"/>
    </location>
</feature>
<comment type="domain">
    <text evidence="8">The DHHC domain is required for palmitoyltransferase activity.</text>
</comment>
<evidence type="ECO:0000256" key="8">
    <source>
        <dbReference type="RuleBase" id="RU079119"/>
    </source>
</evidence>
<evidence type="ECO:0000256" key="5">
    <source>
        <dbReference type="ARBA" id="ARBA00022989"/>
    </source>
</evidence>